<keyword evidence="3" id="KW-1185">Reference proteome</keyword>
<keyword evidence="1" id="KW-0472">Membrane</keyword>
<keyword evidence="1" id="KW-1133">Transmembrane helix</keyword>
<dbReference type="GO" id="GO:0051119">
    <property type="term" value="F:sugar transmembrane transporter activity"/>
    <property type="evidence" value="ECO:0007669"/>
    <property type="project" value="InterPro"/>
</dbReference>
<evidence type="ECO:0000313" key="2">
    <source>
        <dbReference type="EMBL" id="GKV31621.1"/>
    </source>
</evidence>
<feature type="transmembrane region" description="Helical" evidence="1">
    <location>
        <begin position="125"/>
        <end position="147"/>
    </location>
</feature>
<dbReference type="Gene3D" id="1.20.1280.290">
    <property type="match status" value="1"/>
</dbReference>
<sequence length="153" mass="16855">MDQSMVPAKIEIARNVAGVVGKILLLYKKKAVEQFSPTPYLVMLMNQIVRILIALPWVHPNSTLLLIGNVTVGIIALFFVILFLIYSDRNKRLQVGLVALLELILVVVLTLVVLTLLHSTRRRSLAVGIIGNVTSIMVYASAFSVMVNTGDKD</sequence>
<dbReference type="PANTHER" id="PTHR10791">
    <property type="entry name" value="RAG1-ACTIVATING PROTEIN 1"/>
    <property type="match status" value="1"/>
</dbReference>
<dbReference type="InterPro" id="IPR047664">
    <property type="entry name" value="SWEET"/>
</dbReference>
<comment type="caution">
    <text evidence="2">The sequence shown here is derived from an EMBL/GenBank/DDBJ whole genome shotgun (WGS) entry which is preliminary data.</text>
</comment>
<name>A0AAV5L2Z2_9ROSI</name>
<proteinExistence type="predicted"/>
<keyword evidence="1" id="KW-0812">Transmembrane</keyword>
<dbReference type="AlphaFoldDB" id="A0AAV5L2Z2"/>
<protein>
    <submittedName>
        <fullName evidence="2">Uncharacterized protein</fullName>
    </submittedName>
</protein>
<feature type="transmembrane region" description="Helical" evidence="1">
    <location>
        <begin position="97"/>
        <end position="119"/>
    </location>
</feature>
<evidence type="ECO:0000313" key="3">
    <source>
        <dbReference type="Proteomes" id="UP001054252"/>
    </source>
</evidence>
<feature type="transmembrane region" description="Helical" evidence="1">
    <location>
        <begin position="64"/>
        <end position="85"/>
    </location>
</feature>
<organism evidence="2 3">
    <name type="scientific">Rubroshorea leprosula</name>
    <dbReference type="NCBI Taxonomy" id="152421"/>
    <lineage>
        <taxon>Eukaryota</taxon>
        <taxon>Viridiplantae</taxon>
        <taxon>Streptophyta</taxon>
        <taxon>Embryophyta</taxon>
        <taxon>Tracheophyta</taxon>
        <taxon>Spermatophyta</taxon>
        <taxon>Magnoliopsida</taxon>
        <taxon>eudicotyledons</taxon>
        <taxon>Gunneridae</taxon>
        <taxon>Pentapetalae</taxon>
        <taxon>rosids</taxon>
        <taxon>malvids</taxon>
        <taxon>Malvales</taxon>
        <taxon>Dipterocarpaceae</taxon>
        <taxon>Rubroshorea</taxon>
    </lineage>
</organism>
<dbReference type="EMBL" id="BPVZ01000092">
    <property type="protein sequence ID" value="GKV31621.1"/>
    <property type="molecule type" value="Genomic_DNA"/>
</dbReference>
<dbReference type="GO" id="GO:0016020">
    <property type="term" value="C:membrane"/>
    <property type="evidence" value="ECO:0007669"/>
    <property type="project" value="TreeGrafter"/>
</dbReference>
<gene>
    <name evidence="2" type="ORF">SLEP1_g40295</name>
</gene>
<accession>A0AAV5L2Z2</accession>
<dbReference type="PANTHER" id="PTHR10791:SF130">
    <property type="entry name" value="BIDIRECTIONAL SUGAR TRANSPORTER SWEET6-RELATED"/>
    <property type="match status" value="1"/>
</dbReference>
<evidence type="ECO:0000256" key="1">
    <source>
        <dbReference type="SAM" id="Phobius"/>
    </source>
</evidence>
<dbReference type="Proteomes" id="UP001054252">
    <property type="component" value="Unassembled WGS sequence"/>
</dbReference>
<reference evidence="2 3" key="1">
    <citation type="journal article" date="2021" name="Commun. Biol.">
        <title>The genome of Shorea leprosula (Dipterocarpaceae) highlights the ecological relevance of drought in aseasonal tropical rainforests.</title>
        <authorList>
            <person name="Ng K.K.S."/>
            <person name="Kobayashi M.J."/>
            <person name="Fawcett J.A."/>
            <person name="Hatakeyama M."/>
            <person name="Paape T."/>
            <person name="Ng C.H."/>
            <person name="Ang C.C."/>
            <person name="Tnah L.H."/>
            <person name="Lee C.T."/>
            <person name="Nishiyama T."/>
            <person name="Sese J."/>
            <person name="O'Brien M.J."/>
            <person name="Copetti D."/>
            <person name="Mohd Noor M.I."/>
            <person name="Ong R.C."/>
            <person name="Putra M."/>
            <person name="Sireger I.Z."/>
            <person name="Indrioko S."/>
            <person name="Kosugi Y."/>
            <person name="Izuno A."/>
            <person name="Isagi Y."/>
            <person name="Lee S.L."/>
            <person name="Shimizu K.K."/>
        </authorList>
    </citation>
    <scope>NUCLEOTIDE SEQUENCE [LARGE SCALE GENOMIC DNA]</scope>
    <source>
        <strain evidence="2">214</strain>
    </source>
</reference>